<dbReference type="STRING" id="39966.A0A369JPG4"/>
<evidence type="ECO:0000313" key="1">
    <source>
        <dbReference type="EMBL" id="RDB20666.1"/>
    </source>
</evidence>
<sequence>MDSDDNLSDDDSPHFESPPFLRLFDEIETNGRLAGRKDVTMKKAVRFFSVQRFFRSIEGFYMGSLDLTGRHTTRLQKLQARWNAFLHDFLTLALHAREYSVLDYGGHEVPKYQFLDEIIYLSEMENS</sequence>
<reference evidence="1" key="1">
    <citation type="submission" date="2018-04" db="EMBL/GenBank/DDBJ databases">
        <title>Whole genome sequencing of Hypsizygus marmoreus.</title>
        <authorList>
            <person name="Choi I.-G."/>
            <person name="Min B."/>
            <person name="Kim J.-G."/>
            <person name="Kim S."/>
            <person name="Oh Y.-L."/>
            <person name="Kong W.-S."/>
            <person name="Park H."/>
            <person name="Jeong J."/>
            <person name="Song E.-S."/>
        </authorList>
    </citation>
    <scope>NUCLEOTIDE SEQUENCE [LARGE SCALE GENOMIC DNA]</scope>
    <source>
        <strain evidence="1">51987-8</strain>
    </source>
</reference>
<dbReference type="EMBL" id="LUEZ02000058">
    <property type="protein sequence ID" value="RDB20666.1"/>
    <property type="molecule type" value="Genomic_DNA"/>
</dbReference>
<accession>A0A369JPG4</accession>
<dbReference type="OrthoDB" id="3258311at2759"/>
<gene>
    <name evidence="1" type="ORF">Hypma_012183</name>
</gene>
<proteinExistence type="predicted"/>
<organism evidence="1 2">
    <name type="scientific">Hypsizygus marmoreus</name>
    <name type="common">White beech mushroom</name>
    <name type="synonym">Agaricus marmoreus</name>
    <dbReference type="NCBI Taxonomy" id="39966"/>
    <lineage>
        <taxon>Eukaryota</taxon>
        <taxon>Fungi</taxon>
        <taxon>Dikarya</taxon>
        <taxon>Basidiomycota</taxon>
        <taxon>Agaricomycotina</taxon>
        <taxon>Agaricomycetes</taxon>
        <taxon>Agaricomycetidae</taxon>
        <taxon>Agaricales</taxon>
        <taxon>Tricholomatineae</taxon>
        <taxon>Lyophyllaceae</taxon>
        <taxon>Hypsizygus</taxon>
    </lineage>
</organism>
<protein>
    <submittedName>
        <fullName evidence="1">Uncharacterized protein</fullName>
    </submittedName>
</protein>
<dbReference type="InParanoid" id="A0A369JPG4"/>
<dbReference type="Proteomes" id="UP000076154">
    <property type="component" value="Unassembled WGS sequence"/>
</dbReference>
<name>A0A369JPG4_HYPMA</name>
<evidence type="ECO:0000313" key="2">
    <source>
        <dbReference type="Proteomes" id="UP000076154"/>
    </source>
</evidence>
<dbReference type="AlphaFoldDB" id="A0A369JPG4"/>
<comment type="caution">
    <text evidence="1">The sequence shown here is derived from an EMBL/GenBank/DDBJ whole genome shotgun (WGS) entry which is preliminary data.</text>
</comment>
<keyword evidence="2" id="KW-1185">Reference proteome</keyword>